<dbReference type="Gene3D" id="1.10.287.70">
    <property type="match status" value="1"/>
</dbReference>
<evidence type="ECO:0000256" key="3">
    <source>
        <dbReference type="ARBA" id="ARBA00022989"/>
    </source>
</evidence>
<evidence type="ECO:0000313" key="6">
    <source>
        <dbReference type="Proteomes" id="UP000038045"/>
    </source>
</evidence>
<dbReference type="PANTHER" id="PTHR11003:SF352">
    <property type="entry name" value="BCDNA.GH04802-RELATED"/>
    <property type="match status" value="1"/>
</dbReference>
<dbReference type="WBParaSite" id="PTRK_0000793700.1">
    <property type="protein sequence ID" value="PTRK_0000793700.1"/>
    <property type="gene ID" value="PTRK_0000793700"/>
</dbReference>
<dbReference type="Proteomes" id="UP000038045">
    <property type="component" value="Unplaced"/>
</dbReference>
<feature type="transmembrane region" description="Helical" evidence="5">
    <location>
        <begin position="140"/>
        <end position="161"/>
    </location>
</feature>
<organism evidence="6 7">
    <name type="scientific">Parastrongyloides trichosuri</name>
    <name type="common">Possum-specific nematode worm</name>
    <dbReference type="NCBI Taxonomy" id="131310"/>
    <lineage>
        <taxon>Eukaryota</taxon>
        <taxon>Metazoa</taxon>
        <taxon>Ecdysozoa</taxon>
        <taxon>Nematoda</taxon>
        <taxon>Chromadorea</taxon>
        <taxon>Rhabditida</taxon>
        <taxon>Tylenchina</taxon>
        <taxon>Panagrolaimomorpha</taxon>
        <taxon>Strongyloidoidea</taxon>
        <taxon>Strongyloididae</taxon>
        <taxon>Parastrongyloides</taxon>
    </lineage>
</organism>
<sequence length="309" mass="36962">MKYLLKNDECYKIKVYIYFILLFVLIFLGTIIFYNIEKDKEKKVYEKYGDKCMKEKLNVHKNIKKELMKEKERLFTGDKSKKYFKDALVNLFEEIDTCHRVNEDVKINDVDSYQVVSYLLSISSTIGNKSINHVTNYGCIFFIVFSLISIPIFVSMIVEIYENLINYQKKIQLNKRKEIIKYRFSVSITILILLTLTLLLIKYLETTIENKKFSPIDVIKNTYEIFSKIGYGYIIPERNLKFIFIEVPVLFLGIIFYSLYVDTMVQLIRHDFPKCLYKRIGRRRNVIKYLIKSDVKEDFGIMKDYREMK</sequence>
<dbReference type="SUPFAM" id="SSF81324">
    <property type="entry name" value="Voltage-gated potassium channels"/>
    <property type="match status" value="1"/>
</dbReference>
<proteinExistence type="predicted"/>
<keyword evidence="4 5" id="KW-0472">Membrane</keyword>
<dbReference type="GO" id="GO:0005886">
    <property type="term" value="C:plasma membrane"/>
    <property type="evidence" value="ECO:0007669"/>
    <property type="project" value="TreeGrafter"/>
</dbReference>
<reference evidence="7" key="1">
    <citation type="submission" date="2017-02" db="UniProtKB">
        <authorList>
            <consortium name="WormBaseParasite"/>
        </authorList>
    </citation>
    <scope>IDENTIFICATION</scope>
</reference>
<evidence type="ECO:0000256" key="4">
    <source>
        <dbReference type="ARBA" id="ARBA00023136"/>
    </source>
</evidence>
<comment type="subcellular location">
    <subcellularLocation>
        <location evidence="1">Membrane</location>
        <topology evidence="1">Multi-pass membrane protein</topology>
    </subcellularLocation>
</comment>
<evidence type="ECO:0000256" key="2">
    <source>
        <dbReference type="ARBA" id="ARBA00022692"/>
    </source>
</evidence>
<dbReference type="AlphaFoldDB" id="A0A0N4ZJ25"/>
<keyword evidence="6" id="KW-1185">Reference proteome</keyword>
<evidence type="ECO:0000313" key="7">
    <source>
        <dbReference type="WBParaSite" id="PTRK_0000793700.1"/>
    </source>
</evidence>
<feature type="transmembrane region" description="Helical" evidence="5">
    <location>
        <begin position="182"/>
        <end position="204"/>
    </location>
</feature>
<feature type="transmembrane region" description="Helical" evidence="5">
    <location>
        <begin position="242"/>
        <end position="260"/>
    </location>
</feature>
<keyword evidence="3 5" id="KW-1133">Transmembrane helix</keyword>
<evidence type="ECO:0000256" key="5">
    <source>
        <dbReference type="SAM" id="Phobius"/>
    </source>
</evidence>
<dbReference type="GO" id="GO:0022841">
    <property type="term" value="F:potassium ion leak channel activity"/>
    <property type="evidence" value="ECO:0007669"/>
    <property type="project" value="TreeGrafter"/>
</dbReference>
<dbReference type="GO" id="GO:0015271">
    <property type="term" value="F:outward rectifier potassium channel activity"/>
    <property type="evidence" value="ECO:0007669"/>
    <property type="project" value="TreeGrafter"/>
</dbReference>
<evidence type="ECO:0000256" key="1">
    <source>
        <dbReference type="ARBA" id="ARBA00004141"/>
    </source>
</evidence>
<protein>
    <submittedName>
        <fullName evidence="7">Ion_trans_2 domain-containing protein</fullName>
    </submittedName>
</protein>
<accession>A0A0N4ZJ25</accession>
<dbReference type="InterPro" id="IPR003280">
    <property type="entry name" value="2pore_dom_K_chnl"/>
</dbReference>
<dbReference type="GO" id="GO:0030322">
    <property type="term" value="P:stabilization of membrane potential"/>
    <property type="evidence" value="ECO:0007669"/>
    <property type="project" value="TreeGrafter"/>
</dbReference>
<name>A0A0N4ZJ25_PARTI</name>
<keyword evidence="2 5" id="KW-0812">Transmembrane</keyword>
<dbReference type="PANTHER" id="PTHR11003">
    <property type="entry name" value="POTASSIUM CHANNEL, SUBFAMILY K"/>
    <property type="match status" value="1"/>
</dbReference>
<feature type="transmembrane region" description="Helical" evidence="5">
    <location>
        <begin position="15"/>
        <end position="36"/>
    </location>
</feature>